<dbReference type="GeneID" id="54471536"/>
<dbReference type="EMBL" id="MU001631">
    <property type="protein sequence ID" value="KAF2487849.1"/>
    <property type="molecule type" value="Genomic_DNA"/>
</dbReference>
<evidence type="ECO:0000313" key="2">
    <source>
        <dbReference type="Proteomes" id="UP000799767"/>
    </source>
</evidence>
<evidence type="ECO:0000313" key="1">
    <source>
        <dbReference type="EMBL" id="KAF2487849.1"/>
    </source>
</evidence>
<accession>A0A6A6Q742</accession>
<reference evidence="1" key="1">
    <citation type="journal article" date="2020" name="Stud. Mycol.">
        <title>101 Dothideomycetes genomes: a test case for predicting lifestyles and emergence of pathogens.</title>
        <authorList>
            <person name="Haridas S."/>
            <person name="Albert R."/>
            <person name="Binder M."/>
            <person name="Bloem J."/>
            <person name="Labutti K."/>
            <person name="Salamov A."/>
            <person name="Andreopoulos B."/>
            <person name="Baker S."/>
            <person name="Barry K."/>
            <person name="Bills G."/>
            <person name="Bluhm B."/>
            <person name="Cannon C."/>
            <person name="Castanera R."/>
            <person name="Culley D."/>
            <person name="Daum C."/>
            <person name="Ezra D."/>
            <person name="Gonzalez J."/>
            <person name="Henrissat B."/>
            <person name="Kuo A."/>
            <person name="Liang C."/>
            <person name="Lipzen A."/>
            <person name="Lutzoni F."/>
            <person name="Magnuson J."/>
            <person name="Mondo S."/>
            <person name="Nolan M."/>
            <person name="Ohm R."/>
            <person name="Pangilinan J."/>
            <person name="Park H.-J."/>
            <person name="Ramirez L."/>
            <person name="Alfaro M."/>
            <person name="Sun H."/>
            <person name="Tritt A."/>
            <person name="Yoshinaga Y."/>
            <person name="Zwiers L.-H."/>
            <person name="Turgeon B."/>
            <person name="Goodwin S."/>
            <person name="Spatafora J."/>
            <person name="Crous P."/>
            <person name="Grigoriev I."/>
        </authorList>
    </citation>
    <scope>NUCLEOTIDE SEQUENCE</scope>
    <source>
        <strain evidence="1">CBS 113389</strain>
    </source>
</reference>
<protein>
    <recommendedName>
        <fullName evidence="3">RNI-like protein</fullName>
    </recommendedName>
</protein>
<gene>
    <name evidence="1" type="ORF">BDY17DRAFT_244473</name>
</gene>
<dbReference type="PANTHER" id="PTHR13318">
    <property type="entry name" value="PARTNER OF PAIRED, ISOFORM B-RELATED"/>
    <property type="match status" value="1"/>
</dbReference>
<dbReference type="AlphaFoldDB" id="A0A6A6Q742"/>
<sequence length="553" mass="61263">MAALPVDLLHLLSDQIANEQDFATLYSCVASSRHFAEAGAVAALYRACHESPVKGGGNEGLPLPVQELNVQKWSILWRTIILSALGKTAFPYCRYLRFLDLRDLGYLLEDDKFRGQIASHFFKDDLARFHFTIRGIGKARIVRLDRPKIIHAIADEITQHAPMLEAISEPTGLDVLSTALLTWAPRLEHLQRLDLFDGRAFADDQLRNLLHAHCPNLAMLKIYRSSSTEADHALATFIGGMPENKLTYFENHGDCGIGAETCLAMNSHSKSLKHLKLGLSEDGVLALGLLQGCTALRTLAVSSDRVSVDLKATQNDTYLEIVEWLRNCVSLKDVSFHNIISAPDLVTPVLLNKGVTLEELDINATKEDAMYVVKDHHDFHRALSEQPTLRRLHLRADPDTMARDDIDVLMTSLCSLAGLRELRLTRITDYFTDEHISLLAQHLPDLEELTIGGYGISDAVFAAISTLTNLKAVTFSGVTTFTTEGIMEYIDKLGPGNTGLVLSVDMADQDTAIASDEQDLLRELIAAKVDGRFDYQLLRDPNVPEFDASDDSD</sequence>
<dbReference type="GO" id="GO:0031146">
    <property type="term" value="P:SCF-dependent proteasomal ubiquitin-dependent protein catabolic process"/>
    <property type="evidence" value="ECO:0007669"/>
    <property type="project" value="TreeGrafter"/>
</dbReference>
<keyword evidence="2" id="KW-1185">Reference proteome</keyword>
<evidence type="ECO:0008006" key="3">
    <source>
        <dbReference type="Google" id="ProtNLM"/>
    </source>
</evidence>
<dbReference type="Proteomes" id="UP000799767">
    <property type="component" value="Unassembled WGS sequence"/>
</dbReference>
<dbReference type="SUPFAM" id="SSF52047">
    <property type="entry name" value="RNI-like"/>
    <property type="match status" value="1"/>
</dbReference>
<dbReference type="GO" id="GO:0019005">
    <property type="term" value="C:SCF ubiquitin ligase complex"/>
    <property type="evidence" value="ECO:0007669"/>
    <property type="project" value="TreeGrafter"/>
</dbReference>
<organism evidence="1 2">
    <name type="scientific">Neohortaea acidophila</name>
    <dbReference type="NCBI Taxonomy" id="245834"/>
    <lineage>
        <taxon>Eukaryota</taxon>
        <taxon>Fungi</taxon>
        <taxon>Dikarya</taxon>
        <taxon>Ascomycota</taxon>
        <taxon>Pezizomycotina</taxon>
        <taxon>Dothideomycetes</taxon>
        <taxon>Dothideomycetidae</taxon>
        <taxon>Mycosphaerellales</taxon>
        <taxon>Teratosphaeriaceae</taxon>
        <taxon>Neohortaea</taxon>
    </lineage>
</organism>
<dbReference type="PANTHER" id="PTHR13318:SF190">
    <property type="entry name" value="PARTNER OF PAIRED, ISOFORM B"/>
    <property type="match status" value="1"/>
</dbReference>
<dbReference type="OrthoDB" id="10028886at2759"/>
<name>A0A6A6Q742_9PEZI</name>
<dbReference type="InterPro" id="IPR032675">
    <property type="entry name" value="LRR_dom_sf"/>
</dbReference>
<dbReference type="Gene3D" id="3.80.10.10">
    <property type="entry name" value="Ribonuclease Inhibitor"/>
    <property type="match status" value="1"/>
</dbReference>
<dbReference type="RefSeq" id="XP_033594418.1">
    <property type="nucleotide sequence ID" value="XM_033730534.1"/>
</dbReference>
<proteinExistence type="predicted"/>